<gene>
    <name evidence="15" type="ORF">DGAL_LOCUS11604</name>
</gene>
<name>A0A8J2RWZ0_9CRUS</name>
<dbReference type="InterPro" id="IPR036990">
    <property type="entry name" value="M14A-like_propep"/>
</dbReference>
<feature type="chain" id="PRO_5035220172" description="Zinc carboxypeptidase A 1" evidence="13">
    <location>
        <begin position="17"/>
        <end position="831"/>
    </location>
</feature>
<evidence type="ECO:0000256" key="1">
    <source>
        <dbReference type="ARBA" id="ARBA00001947"/>
    </source>
</evidence>
<dbReference type="InterPro" id="IPR057246">
    <property type="entry name" value="CARBOXYPEPT_ZN_1"/>
</dbReference>
<evidence type="ECO:0000256" key="10">
    <source>
        <dbReference type="ARBA" id="ARBA00023157"/>
    </source>
</evidence>
<dbReference type="SMART" id="SM00631">
    <property type="entry name" value="Zn_pept"/>
    <property type="match status" value="2"/>
</dbReference>
<dbReference type="OrthoDB" id="3626597at2759"/>
<evidence type="ECO:0000256" key="6">
    <source>
        <dbReference type="ARBA" id="ARBA00022729"/>
    </source>
</evidence>
<keyword evidence="3" id="KW-0121">Carboxypeptidase</keyword>
<keyword evidence="8" id="KW-0862">Zinc</keyword>
<evidence type="ECO:0000256" key="12">
    <source>
        <dbReference type="PROSITE-ProRule" id="PRU01379"/>
    </source>
</evidence>
<dbReference type="FunFam" id="3.40.630.10:FF:000166">
    <property type="entry name" value="Carboxypeptidase T, putative"/>
    <property type="match status" value="1"/>
</dbReference>
<dbReference type="SUPFAM" id="SSF54897">
    <property type="entry name" value="Protease propeptides/inhibitors"/>
    <property type="match status" value="2"/>
</dbReference>
<dbReference type="PROSITE" id="PS52035">
    <property type="entry name" value="PEPTIDASE_M14"/>
    <property type="match status" value="2"/>
</dbReference>
<keyword evidence="7" id="KW-0378">Hydrolase</keyword>
<dbReference type="PANTHER" id="PTHR11705">
    <property type="entry name" value="PROTEASE FAMILY M14 CARBOXYPEPTIDASE A,B"/>
    <property type="match status" value="1"/>
</dbReference>
<dbReference type="EMBL" id="CAKKLH010000281">
    <property type="protein sequence ID" value="CAH0108235.1"/>
    <property type="molecule type" value="Genomic_DNA"/>
</dbReference>
<dbReference type="InterPro" id="IPR003146">
    <property type="entry name" value="M14A_act_pep"/>
</dbReference>
<proteinExistence type="inferred from homology"/>
<comment type="similarity">
    <text evidence="2 12">Belongs to the peptidase M14 family.</text>
</comment>
<keyword evidence="16" id="KW-1185">Reference proteome</keyword>
<feature type="active site" description="Proton donor/acceptor" evidence="12">
    <location>
        <position position="390"/>
    </location>
</feature>
<feature type="domain" description="Peptidase M14" evidence="14">
    <location>
        <begin position="534"/>
        <end position="828"/>
    </location>
</feature>
<dbReference type="GO" id="GO:0004181">
    <property type="term" value="F:metallocarboxypeptidase activity"/>
    <property type="evidence" value="ECO:0007669"/>
    <property type="project" value="InterPro"/>
</dbReference>
<dbReference type="SUPFAM" id="SSF53187">
    <property type="entry name" value="Zn-dependent exopeptidases"/>
    <property type="match status" value="2"/>
</dbReference>
<protein>
    <recommendedName>
        <fullName evidence="11">Zinc carboxypeptidase A 1</fullName>
    </recommendedName>
</protein>
<evidence type="ECO:0000256" key="13">
    <source>
        <dbReference type="SAM" id="SignalP"/>
    </source>
</evidence>
<dbReference type="GO" id="GO:0008270">
    <property type="term" value="F:zinc ion binding"/>
    <property type="evidence" value="ECO:0007669"/>
    <property type="project" value="InterPro"/>
</dbReference>
<comment type="cofactor">
    <cofactor evidence="1">
        <name>Zn(2+)</name>
        <dbReference type="ChEBI" id="CHEBI:29105"/>
    </cofactor>
</comment>
<dbReference type="Pfam" id="PF00246">
    <property type="entry name" value="Peptidase_M14"/>
    <property type="match status" value="2"/>
</dbReference>
<dbReference type="GO" id="GO:0006508">
    <property type="term" value="P:proteolysis"/>
    <property type="evidence" value="ECO:0007669"/>
    <property type="project" value="UniProtKB-KW"/>
</dbReference>
<accession>A0A8J2RWZ0</accession>
<dbReference type="PRINTS" id="PR00765">
    <property type="entry name" value="CRBOXYPTASEA"/>
</dbReference>
<keyword evidence="10" id="KW-1015">Disulfide bond</keyword>
<dbReference type="FunFam" id="3.30.70.340:FF:000002">
    <property type="entry name" value="Carboxypeptidase A"/>
    <property type="match status" value="1"/>
</dbReference>
<evidence type="ECO:0000259" key="14">
    <source>
        <dbReference type="PROSITE" id="PS52035"/>
    </source>
</evidence>
<keyword evidence="6 13" id="KW-0732">Signal</keyword>
<evidence type="ECO:0000256" key="2">
    <source>
        <dbReference type="ARBA" id="ARBA00005988"/>
    </source>
</evidence>
<dbReference type="AlphaFoldDB" id="A0A8J2RWZ0"/>
<dbReference type="PANTHER" id="PTHR11705:SF91">
    <property type="entry name" value="FI01817P-RELATED"/>
    <property type="match status" value="1"/>
</dbReference>
<dbReference type="Gene3D" id="3.40.630.10">
    <property type="entry name" value="Zn peptidases"/>
    <property type="match status" value="2"/>
</dbReference>
<dbReference type="GO" id="GO:0005615">
    <property type="term" value="C:extracellular space"/>
    <property type="evidence" value="ECO:0007669"/>
    <property type="project" value="TreeGrafter"/>
</dbReference>
<evidence type="ECO:0000256" key="5">
    <source>
        <dbReference type="ARBA" id="ARBA00022723"/>
    </source>
</evidence>
<dbReference type="FunFam" id="3.40.630.10:FF:000001">
    <property type="entry name" value="Carboxypeptidase B"/>
    <property type="match status" value="1"/>
</dbReference>
<feature type="domain" description="Peptidase M14" evidence="14">
    <location>
        <begin position="130"/>
        <end position="424"/>
    </location>
</feature>
<dbReference type="FunFam" id="3.30.70.340:FF:000001">
    <property type="entry name" value="Carboxypeptidase A5"/>
    <property type="match status" value="1"/>
</dbReference>
<reference evidence="15" key="1">
    <citation type="submission" date="2021-11" db="EMBL/GenBank/DDBJ databases">
        <authorList>
            <person name="Schell T."/>
        </authorList>
    </citation>
    <scope>NUCLEOTIDE SEQUENCE</scope>
    <source>
        <strain evidence="15">M5</strain>
    </source>
</reference>
<evidence type="ECO:0000256" key="11">
    <source>
        <dbReference type="ARBA" id="ARBA00069039"/>
    </source>
</evidence>
<evidence type="ECO:0000256" key="9">
    <source>
        <dbReference type="ARBA" id="ARBA00023049"/>
    </source>
</evidence>
<evidence type="ECO:0000313" key="16">
    <source>
        <dbReference type="Proteomes" id="UP000789390"/>
    </source>
</evidence>
<sequence length="831" mass="93512">MKLLLVLALVATTAFAGQKRYDGHQVFEVNAKNKVALEVLAKLYNERSDAYDFWTEPRNINRPVDIMVPPAFVSTFTNLMQAFDVDYKVKIADVQSKIEASRKDIAKPITRKEPRLSRDGTPRYSLNWESYSDLPAIEEFLSELAAAYPNLMTHSVVGQSYEGNNMNFVKISTGGSGKKAIFVDGGIHAREWISPAFVTWLIRELVENYAAHPQYVDNIDWYIMPVVNPDGYRYTFAANGDRLWRKTRNVNEGSPCLGTDMNRNFGFHWDEGGSGDRSCQGNFNGNFPFSAIETQIVRDAISSVASQSVVYLTFHSYGQYWLTPWGYTADYPEDYAQLYDLAVRAVDKLTAVYGTEYTIGTSTNVLYVASGGSDDWAKGGAGIPYAYTVEMRDTGTFAFELPADQIIANNLEVWEALKVVAEDVMAMYQVFEVNAKNKVALEVLTKLYNERSDAYDFWTEPRNINRPVDIMVPPAFVSTFTNLMQAFDVDYKIKIADVQSTIEASRKDIAKPIIHKEPRLSRDGTPRYSLNWESYSDLPAIEEFLSELAAAYPNLMTHSVVGQSYEGNNMNFVKISTGGSGKKAIFIDGGFHAREWISPSFVTWVIRELVENYAAHPQYVDNIDWYIMPVVNPDGYRYTFSANGDRLWRKNRRPNVDSPCIGTDMNRNFDFHWDEGGSSDLPCAETYNGGAAFSEIESRIIRDTILSIANQTAVYLTVHSYGQYWLTPWGYTAELPANYDQLYDLAVRAVDKLTAVYGTQYTIGSSTNVLYINTGPSDDWAMGGAGIPYAYTIELRDSGAFGFELPADQIIPNNLETWEAIKVVAEEVMAM</sequence>
<keyword evidence="5" id="KW-0479">Metal-binding</keyword>
<comment type="caution">
    <text evidence="15">The sequence shown here is derived from an EMBL/GenBank/DDBJ whole genome shotgun (WGS) entry which is preliminary data.</text>
</comment>
<dbReference type="Gene3D" id="3.30.70.340">
    <property type="entry name" value="Metallocarboxypeptidase-like"/>
    <property type="match status" value="2"/>
</dbReference>
<feature type="signal peptide" evidence="13">
    <location>
        <begin position="1"/>
        <end position="16"/>
    </location>
</feature>
<evidence type="ECO:0000313" key="15">
    <source>
        <dbReference type="EMBL" id="CAH0108235.1"/>
    </source>
</evidence>
<keyword evidence="4" id="KW-0645">Protease</keyword>
<dbReference type="Proteomes" id="UP000789390">
    <property type="component" value="Unassembled WGS sequence"/>
</dbReference>
<evidence type="ECO:0000256" key="8">
    <source>
        <dbReference type="ARBA" id="ARBA00022833"/>
    </source>
</evidence>
<dbReference type="PROSITE" id="PS00132">
    <property type="entry name" value="CARBOXYPEPT_ZN_1"/>
    <property type="match status" value="2"/>
</dbReference>
<evidence type="ECO:0000256" key="4">
    <source>
        <dbReference type="ARBA" id="ARBA00022670"/>
    </source>
</evidence>
<dbReference type="Pfam" id="PF02244">
    <property type="entry name" value="Propep_M14"/>
    <property type="match status" value="2"/>
</dbReference>
<dbReference type="InterPro" id="IPR000834">
    <property type="entry name" value="Peptidase_M14"/>
</dbReference>
<evidence type="ECO:0000256" key="7">
    <source>
        <dbReference type="ARBA" id="ARBA00022801"/>
    </source>
</evidence>
<feature type="active site" description="Proton donor/acceptor" evidence="12">
    <location>
        <position position="794"/>
    </location>
</feature>
<evidence type="ECO:0000256" key="3">
    <source>
        <dbReference type="ARBA" id="ARBA00022645"/>
    </source>
</evidence>
<organism evidence="15 16">
    <name type="scientific">Daphnia galeata</name>
    <dbReference type="NCBI Taxonomy" id="27404"/>
    <lineage>
        <taxon>Eukaryota</taxon>
        <taxon>Metazoa</taxon>
        <taxon>Ecdysozoa</taxon>
        <taxon>Arthropoda</taxon>
        <taxon>Crustacea</taxon>
        <taxon>Branchiopoda</taxon>
        <taxon>Diplostraca</taxon>
        <taxon>Cladocera</taxon>
        <taxon>Anomopoda</taxon>
        <taxon>Daphniidae</taxon>
        <taxon>Daphnia</taxon>
    </lineage>
</organism>
<keyword evidence="9" id="KW-0482">Metalloprotease</keyword>
<dbReference type="CDD" id="cd03860">
    <property type="entry name" value="M14_CP_A-B_like"/>
    <property type="match status" value="2"/>
</dbReference>